<dbReference type="InterPro" id="IPR027417">
    <property type="entry name" value="P-loop_NTPase"/>
</dbReference>
<dbReference type="GeneID" id="27723948"/>
<dbReference type="Pfam" id="PF22939">
    <property type="entry name" value="WHD_GPIID"/>
    <property type="match status" value="1"/>
</dbReference>
<dbReference type="HOGENOM" id="CLU_002406_3_0_1"/>
<dbReference type="Pfam" id="PF24809">
    <property type="entry name" value="DUF7708"/>
    <property type="match status" value="1"/>
</dbReference>
<feature type="region of interest" description="Disordered" evidence="2">
    <location>
        <begin position="771"/>
        <end position="798"/>
    </location>
</feature>
<dbReference type="SUPFAM" id="SSF52540">
    <property type="entry name" value="P-loop containing nucleoside triphosphate hydrolases"/>
    <property type="match status" value="1"/>
</dbReference>
<dbReference type="VEuPathDB" id="FungiDB:SAPIO_CDS4876"/>
<gene>
    <name evidence="6" type="ORF">SAPIO_CDS4876</name>
</gene>
<keyword evidence="7" id="KW-1185">Reference proteome</keyword>
<dbReference type="Pfam" id="PF24883">
    <property type="entry name" value="NPHP3_N"/>
    <property type="match status" value="1"/>
</dbReference>
<dbReference type="Proteomes" id="UP000028545">
    <property type="component" value="Unassembled WGS sequence"/>
</dbReference>
<dbReference type="Gene3D" id="3.40.50.300">
    <property type="entry name" value="P-loop containing nucleotide triphosphate hydrolases"/>
    <property type="match status" value="1"/>
</dbReference>
<name>A0A084G790_PSEDA</name>
<keyword evidence="1" id="KW-0677">Repeat</keyword>
<dbReference type="OrthoDB" id="21416at2759"/>
<accession>A0A084G790</accession>
<dbReference type="InterPro" id="IPR054471">
    <property type="entry name" value="GPIID_WHD"/>
</dbReference>
<evidence type="ECO:0000256" key="1">
    <source>
        <dbReference type="ARBA" id="ARBA00022737"/>
    </source>
</evidence>
<evidence type="ECO:0000259" key="4">
    <source>
        <dbReference type="Pfam" id="PF24809"/>
    </source>
</evidence>
<dbReference type="PANTHER" id="PTHR10039:SF14">
    <property type="entry name" value="NACHT DOMAIN-CONTAINING PROTEIN"/>
    <property type="match status" value="1"/>
</dbReference>
<comment type="caution">
    <text evidence="6">The sequence shown here is derived from an EMBL/GenBank/DDBJ whole genome shotgun (WGS) entry which is preliminary data.</text>
</comment>
<evidence type="ECO:0000313" key="6">
    <source>
        <dbReference type="EMBL" id="KEZ43202.1"/>
    </source>
</evidence>
<evidence type="ECO:0000259" key="3">
    <source>
        <dbReference type="Pfam" id="PF22939"/>
    </source>
</evidence>
<dbReference type="AlphaFoldDB" id="A0A084G790"/>
<dbReference type="KEGG" id="sapo:SAPIO_CDS4876"/>
<feature type="domain" description="Nephrocystin 3-like N-terminal" evidence="5">
    <location>
        <begin position="264"/>
        <end position="410"/>
    </location>
</feature>
<evidence type="ECO:0000259" key="5">
    <source>
        <dbReference type="Pfam" id="PF24883"/>
    </source>
</evidence>
<organism evidence="6 7">
    <name type="scientific">Pseudallescheria apiosperma</name>
    <name type="common">Scedosporium apiospermum</name>
    <dbReference type="NCBI Taxonomy" id="563466"/>
    <lineage>
        <taxon>Eukaryota</taxon>
        <taxon>Fungi</taxon>
        <taxon>Dikarya</taxon>
        <taxon>Ascomycota</taxon>
        <taxon>Pezizomycotina</taxon>
        <taxon>Sordariomycetes</taxon>
        <taxon>Hypocreomycetidae</taxon>
        <taxon>Microascales</taxon>
        <taxon>Microascaceae</taxon>
        <taxon>Scedosporium</taxon>
    </lineage>
</organism>
<evidence type="ECO:0000313" key="7">
    <source>
        <dbReference type="Proteomes" id="UP000028545"/>
    </source>
</evidence>
<dbReference type="InterPro" id="IPR056125">
    <property type="entry name" value="DUF7708"/>
</dbReference>
<dbReference type="PANTHER" id="PTHR10039">
    <property type="entry name" value="AMELOGENIN"/>
    <property type="match status" value="1"/>
</dbReference>
<feature type="domain" description="DUF7708" evidence="4">
    <location>
        <begin position="70"/>
        <end position="212"/>
    </location>
</feature>
<dbReference type="OMA" id="HERSFFC"/>
<dbReference type="RefSeq" id="XP_016643001.1">
    <property type="nucleotide sequence ID" value="XM_016787326.1"/>
</dbReference>
<dbReference type="EMBL" id="JOWA01000095">
    <property type="protein sequence ID" value="KEZ43202.1"/>
    <property type="molecule type" value="Genomic_DNA"/>
</dbReference>
<protein>
    <submittedName>
        <fullName evidence="6">Uncharacterized protein</fullName>
    </submittedName>
</protein>
<proteinExistence type="predicted"/>
<dbReference type="InterPro" id="IPR056884">
    <property type="entry name" value="NPHP3-like_N"/>
</dbReference>
<sequence length="871" mass="98960">MSVSSNSNPEASARLDSAFQRALAKFKTDSLTEKEGDEFQWGTLDELKASIEKIQDEQVSKNKNRNLNRVKAFLEGMQQYEEIVKVFLNTCNYLAFVWGPMKFLLQVTSNFVNAFDALLDMYNEIGEQLGLLGKYQSLFCEKPHMMNVLEMIYVDILEFHAKALSYFRQKLWKQLFRHTWKNFRTRFNDTIQNFKRHKSLIESQATLAQFEEICSIRKQQAEQLTFQREEAVKRRAQAVRAWLAAESMTVHQDHFSALRHEYPGSGEWILKKNRVRQWLDVGSAAGPLLWLTGIPGAGKTFLASTLIEELQKRTGVHVLFFYCKYETVGRNSFMDIARSLLQQCCLGDERLQEYIEAKSSGEDTLRKSQAKELLDVAIRRKNRAFIIIDGIDECKKEEKVEIVSWLRGIVAGDCGASDSDEEEDVENEGEETAVRGLIVGQEDNDSWRLLRDLPVVKIEPGDNEADILRFCRDGESKIKARFETGSLDVAETVAKYAAGMFLFARLVMSNLRTQISQYRFEQEMKWVTEGTVVDKITEKLELAYGRIITRVITEAEEAEREGALQLLGIMVSAQRDLAWHEIQGLLAVDLASRLIDVKRHMSVDSKDLCGSLVEVRSGQTVTLVHTSAEHYLVKRGIVNVGRQHVNMARICLGYLSMAPFDPALTTNEIYDLLKAGHYAFAFYALAHWLDHLEKAAESLQHAKKPEDLQMEPLLEEIEHFLENNYQSPIETSAEEKSQVGRFEPFEVFGESGHMESLTQARHTWLEFTGRDEPAELLPPPPPPSRASEDSTDRGSSNAQWSVAAISMMDLKLGEIVTPTKAATDFDSAATSTVVQKLLLVSAASIYWRDTSVRIITTFRAIPATSPSRFLF</sequence>
<feature type="domain" description="GPI inositol-deacylase winged helix" evidence="3">
    <location>
        <begin position="560"/>
        <end position="636"/>
    </location>
</feature>
<evidence type="ECO:0000256" key="2">
    <source>
        <dbReference type="SAM" id="MobiDB-lite"/>
    </source>
</evidence>
<reference evidence="6 7" key="1">
    <citation type="journal article" date="2014" name="Genome Announc.">
        <title>Draft genome sequence of the pathogenic fungus Scedosporium apiospermum.</title>
        <authorList>
            <person name="Vandeputte P."/>
            <person name="Ghamrawi S."/>
            <person name="Rechenmann M."/>
            <person name="Iltis A."/>
            <person name="Giraud S."/>
            <person name="Fleury M."/>
            <person name="Thornton C."/>
            <person name="Delhaes L."/>
            <person name="Meyer W."/>
            <person name="Papon N."/>
            <person name="Bouchara J.P."/>
        </authorList>
    </citation>
    <scope>NUCLEOTIDE SEQUENCE [LARGE SCALE GENOMIC DNA]</scope>
    <source>
        <strain evidence="6 7">IHEM 14462</strain>
    </source>
</reference>